<evidence type="ECO:0000313" key="14">
    <source>
        <dbReference type="Proteomes" id="UP001442494"/>
    </source>
</evidence>
<evidence type="ECO:0000256" key="3">
    <source>
        <dbReference type="ARBA" id="ARBA00019514"/>
    </source>
</evidence>
<proteinExistence type="inferred from homology"/>
<comment type="similarity">
    <text evidence="2 11">Belongs to the PsaL family.</text>
</comment>
<reference evidence="13 14" key="1">
    <citation type="submission" date="2022-04" db="EMBL/GenBank/DDBJ databases">
        <title>Positive selection, recombination, and allopatry shape intraspecific diversity of widespread and dominant cyanobacteria.</title>
        <authorList>
            <person name="Wei J."/>
            <person name="Shu W."/>
            <person name="Hu C."/>
        </authorList>
    </citation>
    <scope>NUCLEOTIDE SEQUENCE [LARGE SCALE GENOMIC DNA]</scope>
    <source>
        <strain evidence="13 14">GB2-A5</strain>
    </source>
</reference>
<evidence type="ECO:0000256" key="8">
    <source>
        <dbReference type="ARBA" id="ARBA00023136"/>
    </source>
</evidence>
<dbReference type="PANTHER" id="PTHR34803:SF2">
    <property type="entry name" value="PHOTOSYSTEM I REACTION CENTER SUBUNIT XI, CHLOROPLASTIC"/>
    <property type="match status" value="1"/>
</dbReference>
<dbReference type="HAMAP" id="MF_00447">
    <property type="entry name" value="PSI_PsaL"/>
    <property type="match status" value="1"/>
</dbReference>
<evidence type="ECO:0000256" key="7">
    <source>
        <dbReference type="ARBA" id="ARBA00022989"/>
    </source>
</evidence>
<feature type="domain" description="Photosystem I PsaL reaction centre subunit XI" evidence="12">
    <location>
        <begin position="35"/>
        <end position="179"/>
    </location>
</feature>
<keyword evidence="14" id="KW-1185">Reference proteome</keyword>
<dbReference type="Gene3D" id="1.20.1240.10">
    <property type="entry name" value="Photosystem I PsaL, reaction centre subunit XI"/>
    <property type="match status" value="1"/>
</dbReference>
<evidence type="ECO:0000256" key="1">
    <source>
        <dbReference type="ARBA" id="ARBA00004141"/>
    </source>
</evidence>
<dbReference type="InterPro" id="IPR003757">
    <property type="entry name" value="PSI_PsaL"/>
</dbReference>
<keyword evidence="8 11" id="KW-0472">Membrane</keyword>
<dbReference type="SUPFAM" id="SSF81568">
    <property type="entry name" value="Photosystem I reaction center subunit XI, PsaL"/>
    <property type="match status" value="1"/>
</dbReference>
<evidence type="ECO:0000256" key="10">
    <source>
        <dbReference type="ARBA" id="ARBA00033437"/>
    </source>
</evidence>
<evidence type="ECO:0000256" key="2">
    <source>
        <dbReference type="ARBA" id="ARBA00008820"/>
    </source>
</evidence>
<dbReference type="EMBL" id="JAMPKK010000008">
    <property type="protein sequence ID" value="MEP0863915.1"/>
    <property type="molecule type" value="Genomic_DNA"/>
</dbReference>
<evidence type="ECO:0000313" key="13">
    <source>
        <dbReference type="EMBL" id="MEP0863915.1"/>
    </source>
</evidence>
<evidence type="ECO:0000256" key="5">
    <source>
        <dbReference type="ARBA" id="ARBA00022692"/>
    </source>
</evidence>
<keyword evidence="5 11" id="KW-0812">Transmembrane</keyword>
<name>A0ABV0JKX9_9CYAN</name>
<accession>A0ABV0JKX9</accession>
<sequence length="187" mass="20038">MTNRMKLPSLKVKKIMVQAISDSKNRPSDIRNREVVHIAGDPQNGNLATPINASGFTKAFINNLPAYRKGLSPFRRGLEVGMAHGYWLIGPFAKLGPLRDTDVANLAGLMSTVGLIVILTISLSLYASSNPPEPTQTITTPAPDAALKTQEGWNEYGSGFLIGGIGGAAFAYLLISNVEILQNLFNG</sequence>
<comment type="caution">
    <text evidence="13">The sequence shown here is derived from an EMBL/GenBank/DDBJ whole genome shotgun (WGS) entry which is preliminary data.</text>
</comment>
<dbReference type="Pfam" id="PF02605">
    <property type="entry name" value="PsaL"/>
    <property type="match status" value="1"/>
</dbReference>
<evidence type="ECO:0000259" key="12">
    <source>
        <dbReference type="Pfam" id="PF02605"/>
    </source>
</evidence>
<keyword evidence="7 11" id="KW-1133">Transmembrane helix</keyword>
<keyword evidence="11" id="KW-0793">Thylakoid</keyword>
<feature type="transmembrane region" description="Helical" evidence="11">
    <location>
        <begin position="156"/>
        <end position="175"/>
    </location>
</feature>
<keyword evidence="4 11" id="KW-0602">Photosynthesis</keyword>
<dbReference type="Proteomes" id="UP001442494">
    <property type="component" value="Unassembled WGS sequence"/>
</dbReference>
<dbReference type="InterPro" id="IPR036592">
    <property type="entry name" value="PSI_PsaL_sf"/>
</dbReference>
<protein>
    <recommendedName>
        <fullName evidence="3 11">Photosystem I reaction center subunit XI</fullName>
    </recommendedName>
    <alternativeName>
        <fullName evidence="9 11">PSI subunit V</fullName>
    </alternativeName>
    <alternativeName>
        <fullName evidence="10 11">PSI-L</fullName>
    </alternativeName>
</protein>
<dbReference type="InterPro" id="IPR022980">
    <property type="entry name" value="PSI_suXI"/>
</dbReference>
<dbReference type="PANTHER" id="PTHR34803">
    <property type="entry name" value="PHOTOSYSTEM I REACTION CENTER SUBUNIT XI, CHLOROPLASTIC"/>
    <property type="match status" value="1"/>
</dbReference>
<organism evidence="13 14">
    <name type="scientific">Funiculus sociatus GB2-A5</name>
    <dbReference type="NCBI Taxonomy" id="2933946"/>
    <lineage>
        <taxon>Bacteria</taxon>
        <taxon>Bacillati</taxon>
        <taxon>Cyanobacteriota</taxon>
        <taxon>Cyanophyceae</taxon>
        <taxon>Coleofasciculales</taxon>
        <taxon>Coleofasciculaceae</taxon>
        <taxon>Funiculus</taxon>
    </lineage>
</organism>
<gene>
    <name evidence="11" type="primary">psaL</name>
    <name evidence="13" type="ORF">NDI37_05480</name>
</gene>
<evidence type="ECO:0000256" key="9">
    <source>
        <dbReference type="ARBA" id="ARBA00032768"/>
    </source>
</evidence>
<evidence type="ECO:0000256" key="4">
    <source>
        <dbReference type="ARBA" id="ARBA00022531"/>
    </source>
</evidence>
<comment type="subcellular location">
    <subcellularLocation>
        <location evidence="11">Cellular thylakoid membrane</location>
        <topology evidence="11">Multi-pass membrane protein</topology>
    </subcellularLocation>
    <subcellularLocation>
        <location evidence="1">Membrane</location>
        <topology evidence="1">Multi-pass membrane protein</topology>
    </subcellularLocation>
</comment>
<evidence type="ECO:0000256" key="6">
    <source>
        <dbReference type="ARBA" id="ARBA00022836"/>
    </source>
</evidence>
<keyword evidence="6 11" id="KW-0603">Photosystem I</keyword>
<feature type="transmembrane region" description="Helical" evidence="11">
    <location>
        <begin position="103"/>
        <end position="127"/>
    </location>
</feature>
<evidence type="ECO:0000256" key="11">
    <source>
        <dbReference type="HAMAP-Rule" id="MF_00447"/>
    </source>
</evidence>